<dbReference type="Gene3D" id="1.10.357.10">
    <property type="entry name" value="Tetracycline Repressor, domain 2"/>
    <property type="match status" value="1"/>
</dbReference>
<feature type="DNA-binding region" description="H-T-H motif" evidence="2">
    <location>
        <begin position="36"/>
        <end position="55"/>
    </location>
</feature>
<evidence type="ECO:0000313" key="5">
    <source>
        <dbReference type="EMBL" id="BCN29342.1"/>
    </source>
</evidence>
<dbReference type="EMBL" id="AP024169">
    <property type="protein sequence ID" value="BCN29342.1"/>
    <property type="molecule type" value="Genomic_DNA"/>
</dbReference>
<reference evidence="5 6" key="1">
    <citation type="submission" date="2020-11" db="EMBL/GenBank/DDBJ databases">
        <title>Draft genome sequencing of a Lachnospiraceae strain isolated from anoxic soil subjected to BSD treatment.</title>
        <authorList>
            <person name="Uek A."/>
            <person name="Tonouchi A."/>
        </authorList>
    </citation>
    <scope>NUCLEOTIDE SEQUENCE [LARGE SCALE GENOMIC DNA]</scope>
    <source>
        <strain evidence="5 6">TB5</strain>
    </source>
</reference>
<dbReference type="AlphaFoldDB" id="A0A7R7EJ23"/>
<keyword evidence="1 2" id="KW-0238">DNA-binding</keyword>
<dbReference type="PANTHER" id="PTHR43479">
    <property type="entry name" value="ACREF/ENVCD OPERON REPRESSOR-RELATED"/>
    <property type="match status" value="1"/>
</dbReference>
<dbReference type="PROSITE" id="PS50977">
    <property type="entry name" value="HTH_TETR_2"/>
    <property type="match status" value="1"/>
</dbReference>
<proteinExistence type="predicted"/>
<feature type="domain" description="HTH tetR-type" evidence="4">
    <location>
        <begin position="13"/>
        <end position="73"/>
    </location>
</feature>
<gene>
    <name evidence="5" type="ORF">bsdtb5_06370</name>
</gene>
<dbReference type="PRINTS" id="PR00455">
    <property type="entry name" value="HTHTETR"/>
</dbReference>
<organism evidence="5 6">
    <name type="scientific">Anaeromicropila herbilytica</name>
    <dbReference type="NCBI Taxonomy" id="2785025"/>
    <lineage>
        <taxon>Bacteria</taxon>
        <taxon>Bacillati</taxon>
        <taxon>Bacillota</taxon>
        <taxon>Clostridia</taxon>
        <taxon>Lachnospirales</taxon>
        <taxon>Lachnospiraceae</taxon>
        <taxon>Anaeromicropila</taxon>
    </lineage>
</organism>
<evidence type="ECO:0000256" key="1">
    <source>
        <dbReference type="ARBA" id="ARBA00023125"/>
    </source>
</evidence>
<dbReference type="Proteomes" id="UP000595897">
    <property type="component" value="Chromosome"/>
</dbReference>
<dbReference type="InterPro" id="IPR009057">
    <property type="entry name" value="Homeodomain-like_sf"/>
</dbReference>
<dbReference type="Pfam" id="PF00440">
    <property type="entry name" value="TetR_N"/>
    <property type="match status" value="1"/>
</dbReference>
<dbReference type="InterPro" id="IPR001647">
    <property type="entry name" value="HTH_TetR"/>
</dbReference>
<keyword evidence="3" id="KW-0175">Coiled coil</keyword>
<dbReference type="KEGG" id="ahb:bsdtb5_06370"/>
<name>A0A7R7EJ23_9FIRM</name>
<dbReference type="RefSeq" id="WP_271714625.1">
    <property type="nucleotide sequence ID" value="NZ_AP024169.1"/>
</dbReference>
<keyword evidence="6" id="KW-1185">Reference proteome</keyword>
<evidence type="ECO:0000259" key="4">
    <source>
        <dbReference type="PROSITE" id="PS50977"/>
    </source>
</evidence>
<dbReference type="InterPro" id="IPR050624">
    <property type="entry name" value="HTH-type_Tx_Regulator"/>
</dbReference>
<dbReference type="SUPFAM" id="SSF46689">
    <property type="entry name" value="Homeodomain-like"/>
    <property type="match status" value="1"/>
</dbReference>
<sequence>MEKSTRKVQMRTVESREKLLNASLKLFTEKGYYNTNTKEIAKVAGISVGNFYNYYKDKGDIYYELVEKYLDESKIAISDVLEHILENNLGEDEIIQFIVEYVDKQMERAIISDRFFTDLQVIAKDIENLSRILEEGNEQIVTILEEFLSKYPKVKKRASYKVMAMMSFTLANKISTSVIVTKGTEVYREYLDEMIAIILYYIFGIEWRRV</sequence>
<dbReference type="PANTHER" id="PTHR43479:SF11">
    <property type="entry name" value="ACREF_ENVCD OPERON REPRESSOR-RELATED"/>
    <property type="match status" value="1"/>
</dbReference>
<accession>A0A7R7EJ23</accession>
<feature type="coiled-coil region" evidence="3">
    <location>
        <begin position="119"/>
        <end position="146"/>
    </location>
</feature>
<evidence type="ECO:0000313" key="6">
    <source>
        <dbReference type="Proteomes" id="UP000595897"/>
    </source>
</evidence>
<dbReference type="GO" id="GO:0003677">
    <property type="term" value="F:DNA binding"/>
    <property type="evidence" value="ECO:0007669"/>
    <property type="project" value="UniProtKB-UniRule"/>
</dbReference>
<evidence type="ECO:0000256" key="2">
    <source>
        <dbReference type="PROSITE-ProRule" id="PRU00335"/>
    </source>
</evidence>
<evidence type="ECO:0000256" key="3">
    <source>
        <dbReference type="SAM" id="Coils"/>
    </source>
</evidence>
<protein>
    <recommendedName>
        <fullName evidence="4">HTH tetR-type domain-containing protein</fullName>
    </recommendedName>
</protein>